<feature type="binding site" evidence="14">
    <location>
        <position position="90"/>
    </location>
    <ligand>
        <name>FMN</name>
        <dbReference type="ChEBI" id="CHEBI:58210"/>
    </ligand>
</feature>
<keyword evidence="14" id="KW-0547">Nucleotide-binding</keyword>
<evidence type="ECO:0000256" key="8">
    <source>
        <dbReference type="ARBA" id="ARBA00022884"/>
    </source>
</evidence>
<feature type="binding site" evidence="14">
    <location>
        <position position="191"/>
    </location>
    <ligand>
        <name>FMN</name>
        <dbReference type="ChEBI" id="CHEBI:58210"/>
    </ligand>
</feature>
<keyword evidence="7" id="KW-0521">NADP</keyword>
<keyword evidence="5 12" id="KW-0288">FMN</keyword>
<feature type="active site" description="Proton donor" evidence="13">
    <location>
        <position position="121"/>
    </location>
</feature>
<comment type="caution">
    <text evidence="17">The sequence shown here is derived from an EMBL/GenBank/DDBJ whole genome shotgun (WGS) entry which is preliminary data.</text>
</comment>
<sequence>MSTETTETADREPAVLNLEPLQLGRLTVDVPVVLAPMAGVTNKSFRTLCREYGGGLYVTEMVTARALVERRPESLRIIDHDPHETPRSIQIYGVDAVNVGKAVRMVAQEDRADHIDLNFGCPVPKVTKRGGGSALPWKTDLFRAIIRTAVREAGEIPVTVKMRIGIDGEHQTYLDAGRMARDEGIAAVALHGRTLEQHYSGTADWDAIARLREALPDIPVLGNGDIFSAEDAVRMVEHTGVDGVVVGRGCQGRPWLFGDLQAAFEGSPRRYRPGVRKVAETVYRHAELLTQEFGDELKGCREIRKHVSWYFKGYPVGGQLRARMAQVPTLAALRELLDELDLDAPYPGADVEGPRGRAGTPKKPHLPDGWLDSRILGDAERLGLAAAELDVSGG</sequence>
<evidence type="ECO:0000256" key="14">
    <source>
        <dbReference type="PIRSR" id="PIRSR006621-2"/>
    </source>
</evidence>
<feature type="domain" description="DUS-like FMN-binding" evidence="16">
    <location>
        <begin position="34"/>
        <end position="337"/>
    </location>
</feature>
<evidence type="ECO:0000256" key="13">
    <source>
        <dbReference type="PIRSR" id="PIRSR006621-1"/>
    </source>
</evidence>
<dbReference type="PANTHER" id="PTHR45846:SF1">
    <property type="entry name" value="TRNA-DIHYDROURIDINE(47) SYNTHASE [NAD(P)(+)]-LIKE"/>
    <property type="match status" value="1"/>
</dbReference>
<evidence type="ECO:0000256" key="1">
    <source>
        <dbReference type="ARBA" id="ARBA00001917"/>
    </source>
</evidence>
<keyword evidence="8" id="KW-0694">RNA-binding</keyword>
<evidence type="ECO:0000259" key="16">
    <source>
        <dbReference type="Pfam" id="PF01207"/>
    </source>
</evidence>
<protein>
    <recommendedName>
        <fullName evidence="12">tRNA-dihydrouridine synthase</fullName>
        <ecNumber evidence="12">1.3.1.-</ecNumber>
    </recommendedName>
</protein>
<evidence type="ECO:0000256" key="3">
    <source>
        <dbReference type="ARBA" id="ARBA00022555"/>
    </source>
</evidence>
<comment type="catalytic activity">
    <reaction evidence="10">
        <text>a 5,6-dihydrouridine in tRNA + NADP(+) = a uridine in tRNA + NADPH + H(+)</text>
        <dbReference type="Rhea" id="RHEA:23624"/>
        <dbReference type="Rhea" id="RHEA-COMP:13339"/>
        <dbReference type="Rhea" id="RHEA-COMP:13887"/>
        <dbReference type="ChEBI" id="CHEBI:15378"/>
        <dbReference type="ChEBI" id="CHEBI:57783"/>
        <dbReference type="ChEBI" id="CHEBI:58349"/>
        <dbReference type="ChEBI" id="CHEBI:65315"/>
        <dbReference type="ChEBI" id="CHEBI:74443"/>
    </reaction>
</comment>
<feature type="binding site" evidence="14">
    <location>
        <position position="161"/>
    </location>
    <ligand>
        <name>FMN</name>
        <dbReference type="ChEBI" id="CHEBI:58210"/>
    </ligand>
</feature>
<proteinExistence type="inferred from homology"/>
<dbReference type="Gene3D" id="1.10.1200.80">
    <property type="entry name" value="Putative flavin oxidoreducatase, domain 2"/>
    <property type="match status" value="1"/>
</dbReference>
<dbReference type="CDD" id="cd02801">
    <property type="entry name" value="DUS_like_FMN"/>
    <property type="match status" value="1"/>
</dbReference>
<dbReference type="PROSITE" id="PS01136">
    <property type="entry name" value="UPF0034"/>
    <property type="match status" value="1"/>
</dbReference>
<keyword evidence="9 12" id="KW-0560">Oxidoreductase</keyword>
<dbReference type="Gene3D" id="3.20.20.70">
    <property type="entry name" value="Aldolase class I"/>
    <property type="match status" value="1"/>
</dbReference>
<comment type="similarity">
    <text evidence="12">Belongs to the dus family.</text>
</comment>
<comment type="cofactor">
    <cofactor evidence="1 12 14">
        <name>FMN</name>
        <dbReference type="ChEBI" id="CHEBI:58210"/>
    </cofactor>
</comment>
<gene>
    <name evidence="17" type="primary">dusB</name>
    <name evidence="17" type="ORF">GKZ75_08305</name>
</gene>
<dbReference type="InterPro" id="IPR001269">
    <property type="entry name" value="DUS_fam"/>
</dbReference>
<dbReference type="GO" id="GO:0017150">
    <property type="term" value="F:tRNA dihydrouridine synthase activity"/>
    <property type="evidence" value="ECO:0007669"/>
    <property type="project" value="InterPro"/>
</dbReference>
<evidence type="ECO:0000256" key="6">
    <source>
        <dbReference type="ARBA" id="ARBA00022694"/>
    </source>
</evidence>
<evidence type="ECO:0000313" key="18">
    <source>
        <dbReference type="Proteomes" id="UP000471026"/>
    </source>
</evidence>
<organism evidence="17 18">
    <name type="scientific">Kocuria marina subsp. indica</name>
    <dbReference type="NCBI Taxonomy" id="1049583"/>
    <lineage>
        <taxon>Bacteria</taxon>
        <taxon>Bacillati</taxon>
        <taxon>Actinomycetota</taxon>
        <taxon>Actinomycetes</taxon>
        <taxon>Micrococcales</taxon>
        <taxon>Micrococcaceae</taxon>
        <taxon>Kocuria</taxon>
    </lineage>
</organism>
<feature type="region of interest" description="Disordered" evidence="15">
    <location>
        <begin position="347"/>
        <end position="369"/>
    </location>
</feature>
<dbReference type="AlphaFoldDB" id="A0A6N9QZ89"/>
<keyword evidence="3" id="KW-0820">tRNA-binding</keyword>
<dbReference type="SUPFAM" id="SSF51395">
    <property type="entry name" value="FMN-linked oxidoreductases"/>
    <property type="match status" value="1"/>
</dbReference>
<dbReference type="EC" id="1.3.1.-" evidence="12"/>
<feature type="binding site" evidence="14">
    <location>
        <begin position="36"/>
        <end position="38"/>
    </location>
    <ligand>
        <name>FMN</name>
        <dbReference type="ChEBI" id="CHEBI:58210"/>
    </ligand>
</feature>
<evidence type="ECO:0000256" key="9">
    <source>
        <dbReference type="ARBA" id="ARBA00023002"/>
    </source>
</evidence>
<dbReference type="Proteomes" id="UP000471026">
    <property type="component" value="Unassembled WGS sequence"/>
</dbReference>
<dbReference type="NCBIfam" id="TIGR00737">
    <property type="entry name" value="nifR3_yhdG"/>
    <property type="match status" value="1"/>
</dbReference>
<dbReference type="PIRSF" id="PIRSF006621">
    <property type="entry name" value="Dus"/>
    <property type="match status" value="1"/>
</dbReference>
<evidence type="ECO:0000256" key="4">
    <source>
        <dbReference type="ARBA" id="ARBA00022630"/>
    </source>
</evidence>
<dbReference type="Pfam" id="PF01207">
    <property type="entry name" value="Dus"/>
    <property type="match status" value="1"/>
</dbReference>
<evidence type="ECO:0000256" key="12">
    <source>
        <dbReference type="PIRNR" id="PIRNR006621"/>
    </source>
</evidence>
<accession>A0A6N9QZ89</accession>
<feature type="binding site" evidence="14">
    <location>
        <begin position="247"/>
        <end position="248"/>
    </location>
    <ligand>
        <name>FMN</name>
        <dbReference type="ChEBI" id="CHEBI:58210"/>
    </ligand>
</feature>
<dbReference type="InterPro" id="IPR018517">
    <property type="entry name" value="tRNA_hU_synthase_CS"/>
</dbReference>
<reference evidence="17 18" key="1">
    <citation type="submission" date="2019-11" db="EMBL/GenBank/DDBJ databases">
        <title>Draft genome sequence of Kocuria indica DP-K7, a methyl red degrading Actinobacterium.</title>
        <authorList>
            <person name="Kumaran S."/>
            <person name="Tischler D."/>
            <person name="Ngo A.C.R."/>
            <person name="Schultes F."/>
        </authorList>
    </citation>
    <scope>NUCLEOTIDE SEQUENCE [LARGE SCALE GENOMIC DNA]</scope>
    <source>
        <strain evidence="17 18">DP-K7</strain>
    </source>
</reference>
<evidence type="ECO:0000256" key="11">
    <source>
        <dbReference type="ARBA" id="ARBA00048802"/>
    </source>
</evidence>
<keyword evidence="6 12" id="KW-0819">tRNA processing</keyword>
<dbReference type="InterPro" id="IPR013785">
    <property type="entry name" value="Aldolase_TIM"/>
</dbReference>
<name>A0A6N9QZ89_9MICC</name>
<evidence type="ECO:0000256" key="7">
    <source>
        <dbReference type="ARBA" id="ARBA00022857"/>
    </source>
</evidence>
<evidence type="ECO:0000313" key="17">
    <source>
        <dbReference type="EMBL" id="NDO78224.1"/>
    </source>
</evidence>
<dbReference type="InterPro" id="IPR035587">
    <property type="entry name" value="DUS-like_FMN-bd"/>
</dbReference>
<dbReference type="InterPro" id="IPR004652">
    <property type="entry name" value="DusB-like"/>
</dbReference>
<dbReference type="InterPro" id="IPR024036">
    <property type="entry name" value="tRNA-dHydroUridine_Synthase_C"/>
</dbReference>
<dbReference type="EMBL" id="WMHZ01000010">
    <property type="protein sequence ID" value="NDO78224.1"/>
    <property type="molecule type" value="Genomic_DNA"/>
</dbReference>
<comment type="catalytic activity">
    <reaction evidence="11">
        <text>a 5,6-dihydrouridine in tRNA + NAD(+) = a uridine in tRNA + NADH + H(+)</text>
        <dbReference type="Rhea" id="RHEA:54452"/>
        <dbReference type="Rhea" id="RHEA-COMP:13339"/>
        <dbReference type="Rhea" id="RHEA-COMP:13887"/>
        <dbReference type="ChEBI" id="CHEBI:15378"/>
        <dbReference type="ChEBI" id="CHEBI:57540"/>
        <dbReference type="ChEBI" id="CHEBI:57945"/>
        <dbReference type="ChEBI" id="CHEBI:65315"/>
        <dbReference type="ChEBI" id="CHEBI:74443"/>
    </reaction>
</comment>
<evidence type="ECO:0000256" key="10">
    <source>
        <dbReference type="ARBA" id="ARBA00048205"/>
    </source>
</evidence>
<dbReference type="GO" id="GO:0000049">
    <property type="term" value="F:tRNA binding"/>
    <property type="evidence" value="ECO:0007669"/>
    <property type="project" value="UniProtKB-KW"/>
</dbReference>
<dbReference type="PANTHER" id="PTHR45846">
    <property type="entry name" value="TRNA-DIHYDROURIDINE(47) SYNTHASE [NAD(P)(+)]-LIKE"/>
    <property type="match status" value="1"/>
</dbReference>
<evidence type="ECO:0000256" key="15">
    <source>
        <dbReference type="SAM" id="MobiDB-lite"/>
    </source>
</evidence>
<evidence type="ECO:0000256" key="2">
    <source>
        <dbReference type="ARBA" id="ARBA00002790"/>
    </source>
</evidence>
<comment type="function">
    <text evidence="2 12">Catalyzes the synthesis of 5,6-dihydrouridine (D), a modified base found in the D-loop of most tRNAs, via the reduction of the C5-C6 double bond in target uridines.</text>
</comment>
<keyword evidence="4 12" id="KW-0285">Flavoprotein</keyword>
<evidence type="ECO:0000256" key="5">
    <source>
        <dbReference type="ARBA" id="ARBA00022643"/>
    </source>
</evidence>
<dbReference type="GO" id="GO:0050660">
    <property type="term" value="F:flavin adenine dinucleotide binding"/>
    <property type="evidence" value="ECO:0007669"/>
    <property type="project" value="InterPro"/>
</dbReference>
<dbReference type="RefSeq" id="WP_162229591.1">
    <property type="nucleotide sequence ID" value="NZ_WMHZ01000010.1"/>
</dbReference>